<gene>
    <name evidence="2" type="ORF">BL253_18970</name>
</gene>
<proteinExistence type="predicted"/>
<dbReference type="STRING" id="1834516.BL253_18970"/>
<reference evidence="3" key="1">
    <citation type="submission" date="2016-10" db="EMBL/GenBank/DDBJ databases">
        <title>Frankia sp. NRRL B-16386 Genome sequencing.</title>
        <authorList>
            <person name="Ghodhbane-Gtari F."/>
            <person name="Swanson E."/>
            <person name="Gueddou A."/>
            <person name="Hezbri K."/>
            <person name="Ktari K."/>
            <person name="Nouioui I."/>
            <person name="Morris K."/>
            <person name="Simpson S."/>
            <person name="Abebe-Akele F."/>
            <person name="Thomas K."/>
            <person name="Gtari M."/>
            <person name="Tisa L.S."/>
        </authorList>
    </citation>
    <scope>NUCLEOTIDE SEQUENCE [LARGE SCALE GENOMIC DNA]</scope>
    <source>
        <strain evidence="3">NRRL B-16386</strain>
    </source>
</reference>
<dbReference type="EMBL" id="MOMC01000038">
    <property type="protein sequence ID" value="ONH28664.1"/>
    <property type="molecule type" value="Genomic_DNA"/>
</dbReference>
<dbReference type="Proteomes" id="UP000188929">
    <property type="component" value="Unassembled WGS sequence"/>
</dbReference>
<protein>
    <submittedName>
        <fullName evidence="2">Uncharacterized protein</fullName>
    </submittedName>
</protein>
<dbReference type="OrthoDB" id="4309062at2"/>
<comment type="caution">
    <text evidence="2">The sequence shown here is derived from an EMBL/GenBank/DDBJ whole genome shotgun (WGS) entry which is preliminary data.</text>
</comment>
<evidence type="ECO:0000313" key="3">
    <source>
        <dbReference type="Proteomes" id="UP000188929"/>
    </source>
</evidence>
<dbReference type="Pfam" id="PF19953">
    <property type="entry name" value="EACC1"/>
    <property type="match status" value="1"/>
</dbReference>
<accession>A0A1V2I900</accession>
<dbReference type="RefSeq" id="WP_076818503.1">
    <property type="nucleotide sequence ID" value="NZ_MOMC01000038.1"/>
</dbReference>
<evidence type="ECO:0000313" key="2">
    <source>
        <dbReference type="EMBL" id="ONH28664.1"/>
    </source>
</evidence>
<dbReference type="InterPro" id="IPR045428">
    <property type="entry name" value="EACC1"/>
</dbReference>
<evidence type="ECO:0000256" key="1">
    <source>
        <dbReference type="SAM" id="MobiDB-lite"/>
    </source>
</evidence>
<name>A0A1V2I900_9ACTN</name>
<keyword evidence="3" id="KW-1185">Reference proteome</keyword>
<sequence>MDVEIVADAASSGEELRSLRTWLLNEPEFQGRVALREESPRPGEMGVDTASMVVGLASGGGMALATASVRTLGSVVISWLKVRRSPVDLTFRRSDGAQVTISASEAKALPVGHVTDVLDDLATQLGPVAATTGGPAETGRRGAGRRDNDRPLTADG</sequence>
<feature type="region of interest" description="Disordered" evidence="1">
    <location>
        <begin position="126"/>
        <end position="156"/>
    </location>
</feature>
<feature type="compositionally biased region" description="Basic and acidic residues" evidence="1">
    <location>
        <begin position="138"/>
        <end position="156"/>
    </location>
</feature>
<organism evidence="2 3">
    <name type="scientific">Pseudofrankia asymbiotica</name>
    <dbReference type="NCBI Taxonomy" id="1834516"/>
    <lineage>
        <taxon>Bacteria</taxon>
        <taxon>Bacillati</taxon>
        <taxon>Actinomycetota</taxon>
        <taxon>Actinomycetes</taxon>
        <taxon>Frankiales</taxon>
        <taxon>Frankiaceae</taxon>
        <taxon>Pseudofrankia</taxon>
    </lineage>
</organism>
<dbReference type="AlphaFoldDB" id="A0A1V2I900"/>